<dbReference type="CDD" id="cd05930">
    <property type="entry name" value="A_NRPS"/>
    <property type="match status" value="1"/>
</dbReference>
<dbReference type="RefSeq" id="WP_075975331.1">
    <property type="nucleotide sequence ID" value="NZ_MKQR01000013.1"/>
</dbReference>
<dbReference type="Gene3D" id="3.40.50.980">
    <property type="match status" value="2"/>
</dbReference>
<dbReference type="PANTHER" id="PTHR45527">
    <property type="entry name" value="NONRIBOSOMAL PEPTIDE SYNTHETASE"/>
    <property type="match status" value="1"/>
</dbReference>
<name>A0A1Q9LM38_9PSEU</name>
<dbReference type="GO" id="GO:0005737">
    <property type="term" value="C:cytoplasm"/>
    <property type="evidence" value="ECO:0007669"/>
    <property type="project" value="TreeGrafter"/>
</dbReference>
<evidence type="ECO:0000256" key="2">
    <source>
        <dbReference type="ARBA" id="ARBA00022553"/>
    </source>
</evidence>
<dbReference type="GO" id="GO:0031177">
    <property type="term" value="F:phosphopantetheine binding"/>
    <property type="evidence" value="ECO:0007669"/>
    <property type="project" value="TreeGrafter"/>
</dbReference>
<evidence type="ECO:0000259" key="3">
    <source>
        <dbReference type="Pfam" id="PF00501"/>
    </source>
</evidence>
<dbReference type="Pfam" id="PF13193">
    <property type="entry name" value="AMP-binding_C"/>
    <property type="match status" value="1"/>
</dbReference>
<keyword evidence="6" id="KW-1185">Reference proteome</keyword>
<dbReference type="Pfam" id="PF00501">
    <property type="entry name" value="AMP-binding"/>
    <property type="match status" value="1"/>
</dbReference>
<accession>A0A1Q9LM38</accession>
<dbReference type="FunFam" id="2.30.38.10:FF:000001">
    <property type="entry name" value="Non-ribosomal peptide synthetase PvdI"/>
    <property type="match status" value="1"/>
</dbReference>
<dbReference type="InterPro" id="IPR000873">
    <property type="entry name" value="AMP-dep_synth/lig_dom"/>
</dbReference>
<dbReference type="STRING" id="1193682.BJP25_19120"/>
<organism evidence="5 6">
    <name type="scientific">Actinokineospora bangkokensis</name>
    <dbReference type="NCBI Taxonomy" id="1193682"/>
    <lineage>
        <taxon>Bacteria</taxon>
        <taxon>Bacillati</taxon>
        <taxon>Actinomycetota</taxon>
        <taxon>Actinomycetes</taxon>
        <taxon>Pseudonocardiales</taxon>
        <taxon>Pseudonocardiaceae</taxon>
        <taxon>Actinokineospora</taxon>
    </lineage>
</organism>
<sequence length="492" mass="51310">MSTFLDDVFAHAATTPDAVAITTPDGSLTYGGFAARVDDLARALVARGVRPEQVCAVAVERGQASVIAMAAVLRAGAAFLALDVDLPRARLAAMVTSGGARYLVTSTPGALDLPVPVEIAVDGQGRADGPRAGSLPEVAPRSLAYVSHTSGSTGTPNAVLVEHRGLTNYLRFVTRDYGLDRGSVVLQLAPLGYDASIRDTFAPLVAGGRVVLVPRSALLRAEEFAAAVREHGATAVLSATPTFLTFLVQHGVEAPELVVSSGESLRPFLASGGRARVRGLVNQYGPTETTMTSTRYAVPADPDTGVDLVGTPIDGVVAHLLDADLRPVPDGAVGELWIGGAGVARGYGGRPALTAERFVPDPFGAPGARMYRAGDLARRHPGGDLEYLGRVDRQVKIRGHRVDPAEVEGALLTHPAVTGAVVTTAVDGRDRTYLLAHVTGVPAEVADAALRAHLATTLPPHMMPRKFTRIDRLPTTTSGKADRRALAEGVVV</sequence>
<dbReference type="OrthoDB" id="2472181at2"/>
<dbReference type="Gene3D" id="2.30.38.10">
    <property type="entry name" value="Luciferase, Domain 3"/>
    <property type="match status" value="1"/>
</dbReference>
<proteinExistence type="predicted"/>
<dbReference type="GO" id="GO:0044550">
    <property type="term" value="P:secondary metabolite biosynthetic process"/>
    <property type="evidence" value="ECO:0007669"/>
    <property type="project" value="TreeGrafter"/>
</dbReference>
<dbReference type="EMBL" id="MKQR01000013">
    <property type="protein sequence ID" value="OLR93064.1"/>
    <property type="molecule type" value="Genomic_DNA"/>
</dbReference>
<dbReference type="InterPro" id="IPR025110">
    <property type="entry name" value="AMP-bd_C"/>
</dbReference>
<evidence type="ECO:0000259" key="4">
    <source>
        <dbReference type="Pfam" id="PF13193"/>
    </source>
</evidence>
<dbReference type="Gene3D" id="3.30.300.30">
    <property type="match status" value="1"/>
</dbReference>
<dbReference type="InterPro" id="IPR045851">
    <property type="entry name" value="AMP-bd_C_sf"/>
</dbReference>
<dbReference type="GO" id="GO:0043041">
    <property type="term" value="P:amino acid activation for nonribosomal peptide biosynthetic process"/>
    <property type="evidence" value="ECO:0007669"/>
    <property type="project" value="TreeGrafter"/>
</dbReference>
<dbReference type="SUPFAM" id="SSF56801">
    <property type="entry name" value="Acetyl-CoA synthetase-like"/>
    <property type="match status" value="1"/>
</dbReference>
<comment type="caution">
    <text evidence="5">The sequence shown here is derived from an EMBL/GenBank/DDBJ whole genome shotgun (WGS) entry which is preliminary data.</text>
</comment>
<evidence type="ECO:0000256" key="1">
    <source>
        <dbReference type="ARBA" id="ARBA00022450"/>
    </source>
</evidence>
<keyword evidence="2" id="KW-0597">Phosphoprotein</keyword>
<reference evidence="5 6" key="1">
    <citation type="submission" date="2016-10" db="EMBL/GenBank/DDBJ databases">
        <title>The Draft Genome Sequence of Actinokineospora bangkokensis 44EHWT reveals the biosynthetic pathway of antifungal compounds Thailandins with unusual extender unit butylmalonyl-CoA.</title>
        <authorList>
            <person name="Greule A."/>
            <person name="Intra B."/>
            <person name="Flemming S."/>
            <person name="Rommel M.G."/>
            <person name="Panbangred W."/>
            <person name="Bechthold A."/>
        </authorList>
    </citation>
    <scope>NUCLEOTIDE SEQUENCE [LARGE SCALE GENOMIC DNA]</scope>
    <source>
        <strain evidence="5 6">44EHW</strain>
    </source>
</reference>
<dbReference type="AlphaFoldDB" id="A0A1Q9LM38"/>
<protein>
    <submittedName>
        <fullName evidence="5">Thioester reductase</fullName>
    </submittedName>
</protein>
<feature type="domain" description="AMP-binding enzyme C-terminal" evidence="4">
    <location>
        <begin position="406"/>
        <end position="480"/>
    </location>
</feature>
<dbReference type="NCBIfam" id="TIGR01733">
    <property type="entry name" value="AA-adenyl-dom"/>
    <property type="match status" value="1"/>
</dbReference>
<keyword evidence="1" id="KW-0596">Phosphopantetheine</keyword>
<evidence type="ECO:0000313" key="6">
    <source>
        <dbReference type="Proteomes" id="UP000186040"/>
    </source>
</evidence>
<dbReference type="PANTHER" id="PTHR45527:SF1">
    <property type="entry name" value="FATTY ACID SYNTHASE"/>
    <property type="match status" value="1"/>
</dbReference>
<gene>
    <name evidence="5" type="ORF">BJP25_19120</name>
</gene>
<dbReference type="InterPro" id="IPR010071">
    <property type="entry name" value="AA_adenyl_dom"/>
</dbReference>
<feature type="domain" description="AMP-dependent synthetase/ligase" evidence="3">
    <location>
        <begin position="10"/>
        <end position="347"/>
    </location>
</feature>
<evidence type="ECO:0000313" key="5">
    <source>
        <dbReference type="EMBL" id="OLR93064.1"/>
    </source>
</evidence>
<dbReference type="Proteomes" id="UP000186040">
    <property type="component" value="Unassembled WGS sequence"/>
</dbReference>